<reference evidence="3 4" key="1">
    <citation type="submission" date="2019-01" db="EMBL/GenBank/DDBJ databases">
        <title>Genome sequences of Streptomyces and Rhizobium isolates collected from root and soil.</title>
        <authorList>
            <person name="Chhettri S."/>
            <person name="Sevigny J.L."/>
            <person name="Sen A."/>
            <person name="Ennis N."/>
            <person name="Tisa L."/>
        </authorList>
    </citation>
    <scope>NUCLEOTIDE SEQUENCE [LARGE SCALE GENOMIC DNA]</scope>
    <source>
        <strain evidence="3 4">San01</strain>
    </source>
</reference>
<dbReference type="Gene3D" id="3.40.50.620">
    <property type="entry name" value="HUPs"/>
    <property type="match status" value="2"/>
</dbReference>
<proteinExistence type="inferred from homology"/>
<dbReference type="RefSeq" id="WP_127830147.1">
    <property type="nucleotide sequence ID" value="NZ_RZYA01000011.1"/>
</dbReference>
<accession>A0A3S3UEJ1</accession>
<evidence type="ECO:0000259" key="2">
    <source>
        <dbReference type="Pfam" id="PF00582"/>
    </source>
</evidence>
<protein>
    <submittedName>
        <fullName evidence="3">Universal stress protein</fullName>
    </submittedName>
</protein>
<evidence type="ECO:0000256" key="1">
    <source>
        <dbReference type="ARBA" id="ARBA00008791"/>
    </source>
</evidence>
<dbReference type="Proteomes" id="UP000283128">
    <property type="component" value="Unassembled WGS sequence"/>
</dbReference>
<feature type="domain" description="UspA" evidence="2">
    <location>
        <begin position="9"/>
        <end position="138"/>
    </location>
</feature>
<dbReference type="InterPro" id="IPR006016">
    <property type="entry name" value="UspA"/>
</dbReference>
<evidence type="ECO:0000313" key="3">
    <source>
        <dbReference type="EMBL" id="RVU22277.1"/>
    </source>
</evidence>
<dbReference type="PRINTS" id="PR01438">
    <property type="entry name" value="UNVRSLSTRESS"/>
</dbReference>
<dbReference type="OrthoDB" id="3871731at2"/>
<dbReference type="InterPro" id="IPR006015">
    <property type="entry name" value="Universal_stress_UspA"/>
</dbReference>
<gene>
    <name evidence="3" type="ORF">EOT10_22805</name>
</gene>
<dbReference type="Pfam" id="PF00582">
    <property type="entry name" value="Usp"/>
    <property type="match status" value="2"/>
</dbReference>
<dbReference type="AlphaFoldDB" id="A0A3S3UEJ1"/>
<evidence type="ECO:0000313" key="4">
    <source>
        <dbReference type="Proteomes" id="UP000283128"/>
    </source>
</evidence>
<comment type="similarity">
    <text evidence="1">Belongs to the universal stress protein A family.</text>
</comment>
<dbReference type="SUPFAM" id="SSF52402">
    <property type="entry name" value="Adenine nucleotide alpha hydrolases-like"/>
    <property type="match status" value="2"/>
</dbReference>
<comment type="caution">
    <text evidence="3">The sequence shown here is derived from an EMBL/GenBank/DDBJ whole genome shotgun (WGS) entry which is preliminary data.</text>
</comment>
<dbReference type="PANTHER" id="PTHR31964">
    <property type="entry name" value="ADENINE NUCLEOTIDE ALPHA HYDROLASES-LIKE SUPERFAMILY PROTEIN"/>
    <property type="match status" value="1"/>
</dbReference>
<dbReference type="EMBL" id="RZYA01000011">
    <property type="protein sequence ID" value="RVU22277.1"/>
    <property type="molecule type" value="Genomic_DNA"/>
</dbReference>
<sequence>MSTPRPLPVVAAVDGSEDSLRALEWALAEARRCGAPARIVHVRQEGPWTRPGVLGPPEPAVDGVLDEVRATLAGRDDLPPVEYVTLEGAPAAVLSELGPEAELLVLGSRGRGGFASLLLGSNGVATARDATCPVVVVPRPGRDVHGDADVPPGPRVVVGVDADDPDGTVLAFAFGQAERSGARLQVIAAFPWPVLAWTTFGDFTPTTVDQDAAEHETLTLVNAAVAPFRKEHPDVQVDLYVAPGDAAGHLVENSRDADLVVVGRHRRRFTRPAPMLGSVTQAVLLHAASPVAVVPPATDDVAGAQS</sequence>
<name>A0A3S3UEJ1_9ACTN</name>
<dbReference type="InterPro" id="IPR014729">
    <property type="entry name" value="Rossmann-like_a/b/a_fold"/>
</dbReference>
<keyword evidence="4" id="KW-1185">Reference proteome</keyword>
<dbReference type="PANTHER" id="PTHR31964:SF113">
    <property type="entry name" value="USPA DOMAIN-CONTAINING PROTEIN"/>
    <property type="match status" value="1"/>
</dbReference>
<feature type="domain" description="UspA" evidence="2">
    <location>
        <begin position="155"/>
        <end position="295"/>
    </location>
</feature>
<organism evidence="3 4">
    <name type="scientific">Streptomyces antnestii</name>
    <dbReference type="NCBI Taxonomy" id="2494256"/>
    <lineage>
        <taxon>Bacteria</taxon>
        <taxon>Bacillati</taxon>
        <taxon>Actinomycetota</taxon>
        <taxon>Actinomycetes</taxon>
        <taxon>Kitasatosporales</taxon>
        <taxon>Streptomycetaceae</taxon>
        <taxon>Streptomyces</taxon>
    </lineage>
</organism>